<dbReference type="KEGG" id="bbae:FRD01_18730"/>
<comment type="similarity">
    <text evidence="1 5">Belongs to the universal ribosomal protein uL10 family.</text>
</comment>
<dbReference type="InterPro" id="IPR022973">
    <property type="entry name" value="Ribosomal_uL10_bac"/>
</dbReference>
<keyword evidence="5" id="KW-0694">RNA-binding</keyword>
<dbReference type="NCBIfam" id="NF000955">
    <property type="entry name" value="PRK00099.1-1"/>
    <property type="match status" value="1"/>
</dbReference>
<evidence type="ECO:0000313" key="6">
    <source>
        <dbReference type="EMBL" id="QED29233.1"/>
    </source>
</evidence>
<dbReference type="GO" id="GO:0006412">
    <property type="term" value="P:translation"/>
    <property type="evidence" value="ECO:0007669"/>
    <property type="project" value="UniProtKB-UniRule"/>
</dbReference>
<keyword evidence="5" id="KW-0699">rRNA-binding</keyword>
<gene>
    <name evidence="5" type="primary">rplJ</name>
    <name evidence="6" type="ORF">FRD01_18730</name>
</gene>
<evidence type="ECO:0000256" key="4">
    <source>
        <dbReference type="ARBA" id="ARBA00035202"/>
    </source>
</evidence>
<dbReference type="GO" id="GO:0005840">
    <property type="term" value="C:ribosome"/>
    <property type="evidence" value="ECO:0007669"/>
    <property type="project" value="UniProtKB-KW"/>
</dbReference>
<comment type="subunit">
    <text evidence="5">Part of the ribosomal stalk of the 50S ribosomal subunit. The N-terminus interacts with L11 and the large rRNA to form the base of the stalk. The C-terminus forms an elongated spine to which L12 dimers bind in a sequential fashion forming a multimeric L10(L12)X complex.</text>
</comment>
<dbReference type="PANTHER" id="PTHR11560">
    <property type="entry name" value="39S RIBOSOMAL PROTEIN L10, MITOCHONDRIAL"/>
    <property type="match status" value="1"/>
</dbReference>
<keyword evidence="3 5" id="KW-0687">Ribonucleoprotein</keyword>
<dbReference type="AlphaFoldDB" id="A0A5B8XZ33"/>
<protein>
    <recommendedName>
        <fullName evidence="4 5">Large ribosomal subunit protein uL10</fullName>
    </recommendedName>
</protein>
<dbReference type="InterPro" id="IPR047865">
    <property type="entry name" value="Ribosomal_uL10_bac_type"/>
</dbReference>
<proteinExistence type="inferred from homology"/>
<evidence type="ECO:0000256" key="1">
    <source>
        <dbReference type="ARBA" id="ARBA00008889"/>
    </source>
</evidence>
<dbReference type="GO" id="GO:0070180">
    <property type="term" value="F:large ribosomal subunit rRNA binding"/>
    <property type="evidence" value="ECO:0007669"/>
    <property type="project" value="UniProtKB-UniRule"/>
</dbReference>
<accession>A0A5B8XZ33</accession>
<sequence length="177" mass="18928">MEVCVNKTEKADVVQALRDSLLTASSVVAASHVGMPVNTVNALRSEFRKQGVEYMVVKNTLVRIAVEGTEFEALGPLLKGSTALAFGHGDSPTPAKIVKKFASENDKFVIKGGFLPGEGLLDEKGVLQLSEMLSKDELRSKLLGVFQAVPAKFVRTINEAPSGFVRVLAARKDSLAA</sequence>
<evidence type="ECO:0000256" key="5">
    <source>
        <dbReference type="HAMAP-Rule" id="MF_00362"/>
    </source>
</evidence>
<dbReference type="InterPro" id="IPR001790">
    <property type="entry name" value="Ribosomal_uL10"/>
</dbReference>
<dbReference type="EMBL" id="CP042467">
    <property type="protein sequence ID" value="QED29233.1"/>
    <property type="molecule type" value="Genomic_DNA"/>
</dbReference>
<dbReference type="Gene3D" id="3.30.70.1730">
    <property type="match status" value="1"/>
</dbReference>
<keyword evidence="7" id="KW-1185">Reference proteome</keyword>
<keyword evidence="2 5" id="KW-0689">Ribosomal protein</keyword>
<comment type="function">
    <text evidence="5">Forms part of the ribosomal stalk, playing a central role in the interaction of the ribosome with GTP-bound translation factors.</text>
</comment>
<name>A0A5B8XZ33_9DELT</name>
<dbReference type="InterPro" id="IPR043141">
    <property type="entry name" value="Ribosomal_uL10-like_sf"/>
</dbReference>
<reference evidence="6 7" key="1">
    <citation type="submission" date="2019-08" db="EMBL/GenBank/DDBJ databases">
        <authorList>
            <person name="Liang Q."/>
        </authorList>
    </citation>
    <scope>NUCLEOTIDE SEQUENCE [LARGE SCALE GENOMIC DNA]</scope>
    <source>
        <strain evidence="6 7">V1718</strain>
    </source>
</reference>
<dbReference type="GO" id="GO:1990904">
    <property type="term" value="C:ribonucleoprotein complex"/>
    <property type="evidence" value="ECO:0007669"/>
    <property type="project" value="UniProtKB-KW"/>
</dbReference>
<dbReference type="Proteomes" id="UP000321595">
    <property type="component" value="Chromosome"/>
</dbReference>
<dbReference type="SUPFAM" id="SSF160369">
    <property type="entry name" value="Ribosomal protein L10-like"/>
    <property type="match status" value="1"/>
</dbReference>
<organism evidence="6 7">
    <name type="scientific">Microvenator marinus</name>
    <dbReference type="NCBI Taxonomy" id="2600177"/>
    <lineage>
        <taxon>Bacteria</taxon>
        <taxon>Deltaproteobacteria</taxon>
        <taxon>Bradymonadales</taxon>
        <taxon>Microvenatoraceae</taxon>
        <taxon>Microvenator</taxon>
    </lineage>
</organism>
<evidence type="ECO:0000256" key="3">
    <source>
        <dbReference type="ARBA" id="ARBA00023274"/>
    </source>
</evidence>
<dbReference type="OrthoDB" id="3186107at2"/>
<dbReference type="Pfam" id="PF00466">
    <property type="entry name" value="Ribosomal_L10"/>
    <property type="match status" value="1"/>
</dbReference>
<dbReference type="Gene3D" id="6.10.250.290">
    <property type="match status" value="1"/>
</dbReference>
<evidence type="ECO:0000313" key="7">
    <source>
        <dbReference type="Proteomes" id="UP000321595"/>
    </source>
</evidence>
<dbReference type="HAMAP" id="MF_00362">
    <property type="entry name" value="Ribosomal_uL10"/>
    <property type="match status" value="1"/>
</dbReference>
<dbReference type="CDD" id="cd05797">
    <property type="entry name" value="Ribosomal_L10"/>
    <property type="match status" value="1"/>
</dbReference>
<evidence type="ECO:0000256" key="2">
    <source>
        <dbReference type="ARBA" id="ARBA00022980"/>
    </source>
</evidence>